<gene>
    <name evidence="5" type="ordered locus">XALc_1136</name>
</gene>
<dbReference type="InterPro" id="IPR051407">
    <property type="entry name" value="Bact_OM_lipoprot/Surf_antigen"/>
</dbReference>
<feature type="domain" description="Glycine zipper 2TM" evidence="4">
    <location>
        <begin position="120"/>
        <end position="161"/>
    </location>
</feature>
<dbReference type="GeneID" id="57876454"/>
<dbReference type="GO" id="GO:0019867">
    <property type="term" value="C:outer membrane"/>
    <property type="evidence" value="ECO:0007669"/>
    <property type="project" value="InterPro"/>
</dbReference>
<dbReference type="Proteomes" id="UP000001890">
    <property type="component" value="Chromosome"/>
</dbReference>
<dbReference type="NCBIfam" id="NF008437">
    <property type="entry name" value="PRK11280.1"/>
    <property type="match status" value="1"/>
</dbReference>
<protein>
    <submittedName>
        <fullName evidence="5">Hypothetical secreted protein</fullName>
    </submittedName>
</protein>
<organism evidence="5 6">
    <name type="scientific">Xanthomonas albilineans (strain GPE PC73 / CFBP 7063)</name>
    <dbReference type="NCBI Taxonomy" id="380358"/>
    <lineage>
        <taxon>Bacteria</taxon>
        <taxon>Pseudomonadati</taxon>
        <taxon>Pseudomonadota</taxon>
        <taxon>Gammaproteobacteria</taxon>
        <taxon>Lysobacterales</taxon>
        <taxon>Lysobacteraceae</taxon>
        <taxon>Xanthomonas</taxon>
    </lineage>
</organism>
<reference evidence="5 6" key="1">
    <citation type="journal article" date="2009" name="BMC Genomics">
        <title>The complete genome sequence of Xanthomonas albilineans provides new insights into the reductive genome evolution of the xylem-limited Xanthomonadaceae.</title>
        <authorList>
            <person name="Pieretti I."/>
            <person name="Royer M."/>
            <person name="Barbe V."/>
            <person name="Carrere S."/>
            <person name="Koebnik R."/>
            <person name="Cociancich S."/>
            <person name="Couloux A."/>
            <person name="Darrasse A."/>
            <person name="Gouzy J."/>
            <person name="Jacques M.A."/>
            <person name="Lauber E."/>
            <person name="Manceau C."/>
            <person name="Mangenot S."/>
            <person name="Poussier S."/>
            <person name="Segurens B."/>
            <person name="Szurek B."/>
            <person name="Verdier V."/>
            <person name="Arlat M."/>
            <person name="Rott P."/>
        </authorList>
    </citation>
    <scope>NUCLEOTIDE SEQUENCE [LARGE SCALE GENOMIC DNA]</scope>
    <source>
        <strain evidence="6">GPE PC73 / CFBP 7063</strain>
    </source>
</reference>
<keyword evidence="6" id="KW-1185">Reference proteome</keyword>
<dbReference type="InterPro" id="IPR008816">
    <property type="entry name" value="Gly_zipper_2TM_dom"/>
</dbReference>
<feature type="signal peptide" evidence="3">
    <location>
        <begin position="1"/>
        <end position="23"/>
    </location>
</feature>
<evidence type="ECO:0000256" key="1">
    <source>
        <dbReference type="ARBA" id="ARBA00004370"/>
    </source>
</evidence>
<evidence type="ECO:0000259" key="4">
    <source>
        <dbReference type="Pfam" id="PF05433"/>
    </source>
</evidence>
<dbReference type="KEGG" id="xal:XALC_1136"/>
<evidence type="ECO:0000313" key="5">
    <source>
        <dbReference type="EMBL" id="CBA15651.1"/>
    </source>
</evidence>
<keyword evidence="2" id="KW-0472">Membrane</keyword>
<proteinExistence type="predicted"/>
<comment type="subcellular location">
    <subcellularLocation>
        <location evidence="1">Membrane</location>
    </subcellularLocation>
</comment>
<sequence length="272" mass="28920">MKTTTTTILVAAGALLVGGAATAAFMNNHNRPDDYSGSVDVRSALGSSRGDSPLGNGVGGRLEYADVVRVDPITQQQPHYADVIGVQPLREIATTDMPRHVCHDVVVQERLPRRDVNNIGGTVIGALVGGLAGNQVGHGGGRSVATAAGAVAGGFIGNRIEQNYVGGRVVDRDVRRCHTEDGVAESSRITGYDVTYRNDDGTTGTMRMDTRPGSRIQLGSQDVVKGYDVTYRYDGQEKTVRMDQKPNSDRLPVLDGRLVTQTASAVDTISQR</sequence>
<dbReference type="PANTHER" id="PTHR35603:SF2">
    <property type="entry name" value="OUTER MEMBRANE LIPOPROTEIN"/>
    <property type="match status" value="1"/>
</dbReference>
<evidence type="ECO:0000256" key="3">
    <source>
        <dbReference type="SAM" id="SignalP"/>
    </source>
</evidence>
<dbReference type="Pfam" id="PF05433">
    <property type="entry name" value="Rick_17kDa_Anti"/>
    <property type="match status" value="1"/>
</dbReference>
<dbReference type="AlphaFoldDB" id="D2U8D5"/>
<dbReference type="eggNOG" id="COG3134">
    <property type="taxonomic scope" value="Bacteria"/>
</dbReference>
<feature type="chain" id="PRO_5003036965" evidence="3">
    <location>
        <begin position="24"/>
        <end position="272"/>
    </location>
</feature>
<evidence type="ECO:0000256" key="2">
    <source>
        <dbReference type="ARBA" id="ARBA00023136"/>
    </source>
</evidence>
<accession>D2U8D5</accession>
<dbReference type="PANTHER" id="PTHR35603">
    <property type="match status" value="1"/>
</dbReference>
<dbReference type="EMBL" id="FP565176">
    <property type="protein sequence ID" value="CBA15651.1"/>
    <property type="molecule type" value="Genomic_DNA"/>
</dbReference>
<dbReference type="RefSeq" id="WP_012915655.1">
    <property type="nucleotide sequence ID" value="NC_013722.1"/>
</dbReference>
<dbReference type="OrthoDB" id="9132795at2"/>
<dbReference type="STRING" id="380358.XALC_1136"/>
<dbReference type="PATRIC" id="fig|29447.3.peg.1137"/>
<evidence type="ECO:0000313" key="6">
    <source>
        <dbReference type="Proteomes" id="UP000001890"/>
    </source>
</evidence>
<name>D2U8D5_XANAP</name>
<keyword evidence="3" id="KW-0732">Signal</keyword>